<dbReference type="EMBL" id="JARFPL010000028">
    <property type="protein sequence ID" value="MDF0593744.1"/>
    <property type="molecule type" value="Genomic_DNA"/>
</dbReference>
<dbReference type="Pfam" id="PF22751">
    <property type="entry name" value="DUF488-N3a"/>
    <property type="match status" value="1"/>
</dbReference>
<dbReference type="RefSeq" id="WP_316969445.1">
    <property type="nucleotide sequence ID" value="NZ_JARFPL010000028.1"/>
</dbReference>
<keyword evidence="3" id="KW-1185">Reference proteome</keyword>
<proteinExistence type="predicted"/>
<dbReference type="InterPro" id="IPR054495">
    <property type="entry name" value="DUF488-N3a"/>
</dbReference>
<accession>A0ABT5XGA3</accession>
<protein>
    <submittedName>
        <fullName evidence="2">DUF488 family protein</fullName>
    </submittedName>
</protein>
<gene>
    <name evidence="2" type="ORF">P0O24_09120</name>
</gene>
<reference evidence="2 3" key="1">
    <citation type="submission" date="2023-03" db="EMBL/GenBank/DDBJ databases">
        <title>Whole genome sequencing of Methanotrichaceae archaeon M04Ac.</title>
        <authorList>
            <person name="Khomyakova M.A."/>
            <person name="Merkel A.Y."/>
            <person name="Slobodkin A.I."/>
        </authorList>
    </citation>
    <scope>NUCLEOTIDE SEQUENCE [LARGE SCALE GENOMIC DNA]</scope>
    <source>
        <strain evidence="2 3">M04Ac</strain>
    </source>
</reference>
<comment type="caution">
    <text evidence="2">The sequence shown here is derived from an EMBL/GenBank/DDBJ whole genome shotgun (WGS) entry which is preliminary data.</text>
</comment>
<feature type="domain" description="DUF488" evidence="1">
    <location>
        <begin position="18"/>
        <end position="103"/>
    </location>
</feature>
<dbReference type="Proteomes" id="UP001215956">
    <property type="component" value="Unassembled WGS sequence"/>
</dbReference>
<sequence>MQTSNFSRSGADPRAVAISRAQPKGWTGRVYEPLAPSWRLLAEALSGEIDEDEYIQRYRAEVLSKLDPREVYADLGEDAVLLCWEMAGAFCHRRLVAEWLEEELGVSVPEVGAGGERQARLGDWENGESW</sequence>
<evidence type="ECO:0000313" key="3">
    <source>
        <dbReference type="Proteomes" id="UP001215956"/>
    </source>
</evidence>
<evidence type="ECO:0000313" key="2">
    <source>
        <dbReference type="EMBL" id="MDF0593744.1"/>
    </source>
</evidence>
<evidence type="ECO:0000259" key="1">
    <source>
        <dbReference type="Pfam" id="PF22751"/>
    </source>
</evidence>
<organism evidence="2 3">
    <name type="scientific">Candidatus Methanocrinis alkalitolerans</name>
    <dbReference type="NCBI Taxonomy" id="3033395"/>
    <lineage>
        <taxon>Archaea</taxon>
        <taxon>Methanobacteriati</taxon>
        <taxon>Methanobacteriota</taxon>
        <taxon>Stenosarchaea group</taxon>
        <taxon>Methanomicrobia</taxon>
        <taxon>Methanotrichales</taxon>
        <taxon>Methanotrichaceae</taxon>
        <taxon>Methanocrinis</taxon>
    </lineage>
</organism>
<name>A0ABT5XGA3_9EURY</name>